<dbReference type="Proteomes" id="UP000828390">
    <property type="component" value="Unassembled WGS sequence"/>
</dbReference>
<evidence type="ECO:0000256" key="1">
    <source>
        <dbReference type="SAM" id="MobiDB-lite"/>
    </source>
</evidence>
<protein>
    <submittedName>
        <fullName evidence="2">Uncharacterized protein</fullName>
    </submittedName>
</protein>
<evidence type="ECO:0000313" key="2">
    <source>
        <dbReference type="EMBL" id="KAH3809062.1"/>
    </source>
</evidence>
<keyword evidence="3" id="KW-1185">Reference proteome</keyword>
<gene>
    <name evidence="2" type="ORF">DPMN_137425</name>
</gene>
<evidence type="ECO:0000313" key="3">
    <source>
        <dbReference type="Proteomes" id="UP000828390"/>
    </source>
</evidence>
<name>A0A9D4JIT5_DREPO</name>
<proteinExistence type="predicted"/>
<reference evidence="2" key="1">
    <citation type="journal article" date="2019" name="bioRxiv">
        <title>The Genome of the Zebra Mussel, Dreissena polymorpha: A Resource for Invasive Species Research.</title>
        <authorList>
            <person name="McCartney M.A."/>
            <person name="Auch B."/>
            <person name="Kono T."/>
            <person name="Mallez S."/>
            <person name="Zhang Y."/>
            <person name="Obille A."/>
            <person name="Becker A."/>
            <person name="Abrahante J.E."/>
            <person name="Garbe J."/>
            <person name="Badalamenti J.P."/>
            <person name="Herman A."/>
            <person name="Mangelson H."/>
            <person name="Liachko I."/>
            <person name="Sullivan S."/>
            <person name="Sone E.D."/>
            <person name="Koren S."/>
            <person name="Silverstein K.A.T."/>
            <person name="Beckman K.B."/>
            <person name="Gohl D.M."/>
        </authorList>
    </citation>
    <scope>NUCLEOTIDE SEQUENCE</scope>
    <source>
        <strain evidence="2">Duluth1</strain>
        <tissue evidence="2">Whole animal</tissue>
    </source>
</reference>
<reference evidence="2" key="2">
    <citation type="submission" date="2020-11" db="EMBL/GenBank/DDBJ databases">
        <authorList>
            <person name="McCartney M.A."/>
            <person name="Auch B."/>
            <person name="Kono T."/>
            <person name="Mallez S."/>
            <person name="Becker A."/>
            <person name="Gohl D.M."/>
            <person name="Silverstein K.A.T."/>
            <person name="Koren S."/>
            <person name="Bechman K.B."/>
            <person name="Herman A."/>
            <person name="Abrahante J.E."/>
            <person name="Garbe J."/>
        </authorList>
    </citation>
    <scope>NUCLEOTIDE SEQUENCE</scope>
    <source>
        <strain evidence="2">Duluth1</strain>
        <tissue evidence="2">Whole animal</tissue>
    </source>
</reference>
<comment type="caution">
    <text evidence="2">The sequence shown here is derived from an EMBL/GenBank/DDBJ whole genome shotgun (WGS) entry which is preliminary data.</text>
</comment>
<feature type="region of interest" description="Disordered" evidence="1">
    <location>
        <begin position="1"/>
        <end position="35"/>
    </location>
</feature>
<dbReference type="AlphaFoldDB" id="A0A9D4JIT5"/>
<accession>A0A9D4JIT5</accession>
<dbReference type="EMBL" id="JAIWYP010000006">
    <property type="protein sequence ID" value="KAH3809062.1"/>
    <property type="molecule type" value="Genomic_DNA"/>
</dbReference>
<sequence>MHNLATPIKRTSLLPPRPEQSARPADAQSAHRTHPTPIHYANLRKVYTAKLLNTQLRRHQNKQTLQCGKDTTSVPSQLVSCWTCVQPFVVAVVVGLAWEEEKGIVIEWLKKVSPIYIPMSGQHRAVLHSRSRADIHTNVGPTSNRIALPISGRCNYRCRADIHTDVGPTLRRALVAGSTIELKR</sequence>
<organism evidence="2 3">
    <name type="scientific">Dreissena polymorpha</name>
    <name type="common">Zebra mussel</name>
    <name type="synonym">Mytilus polymorpha</name>
    <dbReference type="NCBI Taxonomy" id="45954"/>
    <lineage>
        <taxon>Eukaryota</taxon>
        <taxon>Metazoa</taxon>
        <taxon>Spiralia</taxon>
        <taxon>Lophotrochozoa</taxon>
        <taxon>Mollusca</taxon>
        <taxon>Bivalvia</taxon>
        <taxon>Autobranchia</taxon>
        <taxon>Heteroconchia</taxon>
        <taxon>Euheterodonta</taxon>
        <taxon>Imparidentia</taxon>
        <taxon>Neoheterodontei</taxon>
        <taxon>Myida</taxon>
        <taxon>Dreissenoidea</taxon>
        <taxon>Dreissenidae</taxon>
        <taxon>Dreissena</taxon>
    </lineage>
</organism>